<dbReference type="Gene3D" id="3.40.1090.10">
    <property type="entry name" value="Cytosolic phospholipase A2 catalytic domain"/>
    <property type="match status" value="1"/>
</dbReference>
<evidence type="ECO:0000313" key="9">
    <source>
        <dbReference type="EMBL" id="CAG8418744.1"/>
    </source>
</evidence>
<dbReference type="InterPro" id="IPR002641">
    <property type="entry name" value="PNPLA_dom"/>
</dbReference>
<feature type="domain" description="PNPLA" evidence="8">
    <location>
        <begin position="471"/>
        <end position="678"/>
    </location>
</feature>
<feature type="active site" description="Proton acceptor" evidence="6">
    <location>
        <position position="665"/>
    </location>
</feature>
<dbReference type="PROSITE" id="PS50089">
    <property type="entry name" value="ZF_RING_2"/>
    <property type="match status" value="1"/>
</dbReference>
<evidence type="ECO:0000259" key="7">
    <source>
        <dbReference type="PROSITE" id="PS50089"/>
    </source>
</evidence>
<reference evidence="9" key="1">
    <citation type="submission" date="2021-07" db="EMBL/GenBank/DDBJ databases">
        <authorList>
            <person name="Branca A.L. A."/>
        </authorList>
    </citation>
    <scope>NUCLEOTIDE SEQUENCE</scope>
</reference>
<keyword evidence="6" id="KW-0442">Lipid degradation</keyword>
<evidence type="ECO:0000256" key="2">
    <source>
        <dbReference type="ARBA" id="ARBA00022771"/>
    </source>
</evidence>
<dbReference type="InterPro" id="IPR001841">
    <property type="entry name" value="Znf_RING"/>
</dbReference>
<sequence length="954" mass="107021">MAAWLDLCSDVTGRSLVDTGRLDKIVQGMSHPNSQYPSFVYFAGNGNRTKALQALFPRNNITRKGPAGLIRAHLSTATAHTEHPIIFAESNLFSHAGVGDTSLLRWSGENHRRYPISLGVSQPLAELQHEVIRQKVLPWTQVLCLFVDKFSEMRDVQRLLDAPLGTLSIGSQTIPRLMRVVLVLSGNSNFEMKDADEGFETPAAWIGRHKATILDLRDRSALSYTVAFEPLRRLVLDEVQGIRKAQRENCLLISAVHLNAFWDQNIQLQMKESRPSNLDCLSVARGAHTSDKAITGCLVEFRNQIADPALHESEVYNFIASALLLNAYPPEMHLFEPEKIFNALYWDYCRDAWHERGSETACVNILDRFIMNFAQLGPKKTSSAIRRESLARFYHRWGGLHSTTTCFSCMCRPPEHMLPCRHAICDNCVVLFGTASSRAEYHTDLSKCPICEESLQLTVRRLPPTKRPILLSLDGGGVRGILQLGLLRELERRLGGISIAQISDLCIGTSVGALSEMDIILNDISAEESYAKFPKLAQMIFKSSSKSVPTFPIPRCFKWVKYLTGFLADGQYDSDNLENILQKVVDPQRRLFDVMKSSAGCRVAIITSRISDGKACVLANYRGKGQRDVKSAYQFLTPRTENENPFLHDAIFRTKSLPGFGLLQDGGVRANNPLAIGLKESTVIWPLAKTHDLLLSVGTGSSSFMAKQDKTSRSFWRDSAIPRMIRATLSSPSMDGEQGFREALNLVPDDKKSNIFRLNHEVSEPLPRLDDVSKLAEMSKMHFAVPDELVRAILATAFFFFELDGLPIKKQGIYYCQGSILCSRSYAMDLVKKVMVEFPGARFQTARGHHLGDVGEDDGCHICGYYRKEVKFSVNGLDEMTTIGIAGSSFFQRIGGFPKSVQELLEDQQANFYFGREDHLVASWPPKRNCYCPPRAKRQVEFLEPALEHKKRRL</sequence>
<dbReference type="PROSITE" id="PS51635">
    <property type="entry name" value="PNPLA"/>
    <property type="match status" value="1"/>
</dbReference>
<dbReference type="OrthoDB" id="73491at2759"/>
<evidence type="ECO:0000256" key="6">
    <source>
        <dbReference type="PROSITE-ProRule" id="PRU01161"/>
    </source>
</evidence>
<dbReference type="PROSITE" id="PS00518">
    <property type="entry name" value="ZF_RING_1"/>
    <property type="match status" value="1"/>
</dbReference>
<evidence type="ECO:0000256" key="5">
    <source>
        <dbReference type="PROSITE-ProRule" id="PRU00175"/>
    </source>
</evidence>
<comment type="caution">
    <text evidence="9">The sequence shown here is derived from an EMBL/GenBank/DDBJ whole genome shotgun (WGS) entry which is preliminary data.</text>
</comment>
<feature type="domain" description="RING-type" evidence="7">
    <location>
        <begin position="406"/>
        <end position="452"/>
    </location>
</feature>
<dbReference type="CDD" id="cd07199">
    <property type="entry name" value="Pat17_PNPLA8_PNPLA9_like"/>
    <property type="match status" value="1"/>
</dbReference>
<dbReference type="GO" id="GO:0047499">
    <property type="term" value="F:calcium-independent phospholipase A2 activity"/>
    <property type="evidence" value="ECO:0007669"/>
    <property type="project" value="TreeGrafter"/>
</dbReference>
<feature type="short sequence motif" description="GXSXG" evidence="6">
    <location>
        <begin position="508"/>
        <end position="512"/>
    </location>
</feature>
<dbReference type="GO" id="GO:0046486">
    <property type="term" value="P:glycerolipid metabolic process"/>
    <property type="evidence" value="ECO:0007669"/>
    <property type="project" value="UniProtKB-ARBA"/>
</dbReference>
<dbReference type="GO" id="GO:0019369">
    <property type="term" value="P:arachidonate metabolic process"/>
    <property type="evidence" value="ECO:0007669"/>
    <property type="project" value="TreeGrafter"/>
</dbReference>
<dbReference type="PANTHER" id="PTHR24185">
    <property type="entry name" value="CALCIUM-INDEPENDENT PHOSPHOLIPASE A2-GAMMA"/>
    <property type="match status" value="1"/>
</dbReference>
<evidence type="ECO:0000256" key="3">
    <source>
        <dbReference type="ARBA" id="ARBA00022833"/>
    </source>
</evidence>
<dbReference type="PANTHER" id="PTHR24185:SF8">
    <property type="entry name" value="PNPLA DOMAIN-CONTAINING PROTEIN"/>
    <property type="match status" value="1"/>
</dbReference>
<dbReference type="InterPro" id="IPR016035">
    <property type="entry name" value="Acyl_Trfase/lysoPLipase"/>
</dbReference>
<dbReference type="InterPro" id="IPR013083">
    <property type="entry name" value="Znf_RING/FYVE/PHD"/>
</dbReference>
<name>A0A9W4JTE6_9EURO</name>
<feature type="active site" description="Nucleophile" evidence="6">
    <location>
        <position position="510"/>
    </location>
</feature>
<keyword evidence="4 6" id="KW-0443">Lipid metabolism</keyword>
<dbReference type="GO" id="GO:0008270">
    <property type="term" value="F:zinc ion binding"/>
    <property type="evidence" value="ECO:0007669"/>
    <property type="project" value="UniProtKB-KW"/>
</dbReference>
<protein>
    <submittedName>
        <fullName evidence="9">Uncharacterized protein</fullName>
    </submittedName>
</protein>
<dbReference type="GO" id="GO:0016042">
    <property type="term" value="P:lipid catabolic process"/>
    <property type="evidence" value="ECO:0007669"/>
    <property type="project" value="UniProtKB-UniRule"/>
</dbReference>
<evidence type="ECO:0000256" key="4">
    <source>
        <dbReference type="ARBA" id="ARBA00023098"/>
    </source>
</evidence>
<dbReference type="InterPro" id="IPR017907">
    <property type="entry name" value="Znf_RING_CS"/>
</dbReference>
<gene>
    <name evidence="9" type="ORF">PSALAMII_LOCUS9979</name>
</gene>
<keyword evidence="1" id="KW-0479">Metal-binding</keyword>
<dbReference type="Gene3D" id="3.30.40.10">
    <property type="entry name" value="Zinc/RING finger domain, C3HC4 (zinc finger)"/>
    <property type="match status" value="1"/>
</dbReference>
<organism evidence="9 10">
    <name type="scientific">Penicillium salamii</name>
    <dbReference type="NCBI Taxonomy" id="1612424"/>
    <lineage>
        <taxon>Eukaryota</taxon>
        <taxon>Fungi</taxon>
        <taxon>Dikarya</taxon>
        <taxon>Ascomycota</taxon>
        <taxon>Pezizomycotina</taxon>
        <taxon>Eurotiomycetes</taxon>
        <taxon>Eurotiomycetidae</taxon>
        <taxon>Eurotiales</taxon>
        <taxon>Aspergillaceae</taxon>
        <taxon>Penicillium</taxon>
    </lineage>
</organism>
<dbReference type="EMBL" id="CAJVPA010000237">
    <property type="protein sequence ID" value="CAG8418744.1"/>
    <property type="molecule type" value="Genomic_DNA"/>
</dbReference>
<accession>A0A9W4JTE6</accession>
<keyword evidence="3" id="KW-0862">Zinc</keyword>
<dbReference type="Proteomes" id="UP001152646">
    <property type="component" value="Unassembled WGS sequence"/>
</dbReference>
<evidence type="ECO:0000313" key="10">
    <source>
        <dbReference type="Proteomes" id="UP001152646"/>
    </source>
</evidence>
<dbReference type="SUPFAM" id="SSF52151">
    <property type="entry name" value="FabD/lysophospholipase-like"/>
    <property type="match status" value="1"/>
</dbReference>
<feature type="short sequence motif" description="DGA/G" evidence="6">
    <location>
        <begin position="665"/>
        <end position="667"/>
    </location>
</feature>
<keyword evidence="2 5" id="KW-0863">Zinc-finger</keyword>
<feature type="short sequence motif" description="GXGXXG" evidence="6">
    <location>
        <begin position="475"/>
        <end position="480"/>
    </location>
</feature>
<dbReference type="Pfam" id="PF01734">
    <property type="entry name" value="Patatin"/>
    <property type="match status" value="1"/>
</dbReference>
<dbReference type="AlphaFoldDB" id="A0A9W4JTE6"/>
<evidence type="ECO:0000259" key="8">
    <source>
        <dbReference type="PROSITE" id="PS51635"/>
    </source>
</evidence>
<dbReference type="GO" id="GO:0016020">
    <property type="term" value="C:membrane"/>
    <property type="evidence" value="ECO:0007669"/>
    <property type="project" value="TreeGrafter"/>
</dbReference>
<evidence type="ECO:0000256" key="1">
    <source>
        <dbReference type="ARBA" id="ARBA00022723"/>
    </source>
</evidence>
<keyword evidence="6" id="KW-0378">Hydrolase</keyword>
<proteinExistence type="predicted"/>